<feature type="region of interest" description="Disordered" evidence="3">
    <location>
        <begin position="581"/>
        <end position="615"/>
    </location>
</feature>
<feature type="region of interest" description="Disordered" evidence="3">
    <location>
        <begin position="1"/>
        <end position="25"/>
    </location>
</feature>
<feature type="domain" description="EF-hand" evidence="4">
    <location>
        <begin position="117"/>
        <end position="152"/>
    </location>
</feature>
<dbReference type="PANTHER" id="PTHR24114:SF2">
    <property type="entry name" value="F-BOX DOMAIN-CONTAINING PROTEIN-RELATED"/>
    <property type="match status" value="1"/>
</dbReference>
<dbReference type="Pfam" id="PF13499">
    <property type="entry name" value="EF-hand_7"/>
    <property type="match status" value="1"/>
</dbReference>
<dbReference type="PROSITE" id="PS50222">
    <property type="entry name" value="EF_HAND_2"/>
    <property type="match status" value="3"/>
</dbReference>
<dbReference type="Pfam" id="PF13202">
    <property type="entry name" value="EF-hand_5"/>
    <property type="match status" value="1"/>
</dbReference>
<evidence type="ECO:0000313" key="6">
    <source>
        <dbReference type="Proteomes" id="UP001162640"/>
    </source>
</evidence>
<dbReference type="Gene3D" id="1.10.238.10">
    <property type="entry name" value="EF-hand"/>
    <property type="match status" value="2"/>
</dbReference>
<evidence type="ECO:0000256" key="2">
    <source>
        <dbReference type="SAM" id="Coils"/>
    </source>
</evidence>
<evidence type="ECO:0000256" key="3">
    <source>
        <dbReference type="SAM" id="MobiDB-lite"/>
    </source>
</evidence>
<accession>A0A9W7B843</accession>
<feature type="compositionally biased region" description="Low complexity" evidence="3">
    <location>
        <begin position="597"/>
        <end position="611"/>
    </location>
</feature>
<dbReference type="CDD" id="cd00051">
    <property type="entry name" value="EFh"/>
    <property type="match status" value="1"/>
</dbReference>
<dbReference type="EMBL" id="BLQM01000368">
    <property type="protein sequence ID" value="GMH85979.1"/>
    <property type="molecule type" value="Genomic_DNA"/>
</dbReference>
<dbReference type="Proteomes" id="UP001162640">
    <property type="component" value="Unassembled WGS sequence"/>
</dbReference>
<dbReference type="SUPFAM" id="SSF47473">
    <property type="entry name" value="EF-hand"/>
    <property type="match status" value="2"/>
</dbReference>
<evidence type="ECO:0000256" key="1">
    <source>
        <dbReference type="ARBA" id="ARBA00022837"/>
    </source>
</evidence>
<dbReference type="PANTHER" id="PTHR24114">
    <property type="entry name" value="LEUCINE RICH REPEAT FAMILY PROTEIN"/>
    <property type="match status" value="1"/>
</dbReference>
<dbReference type="SMART" id="SM00054">
    <property type="entry name" value="EFh"/>
    <property type="match status" value="4"/>
</dbReference>
<evidence type="ECO:0000313" key="5">
    <source>
        <dbReference type="EMBL" id="GMH85979.1"/>
    </source>
</evidence>
<dbReference type="GO" id="GO:0005509">
    <property type="term" value="F:calcium ion binding"/>
    <property type="evidence" value="ECO:0007669"/>
    <property type="project" value="InterPro"/>
</dbReference>
<dbReference type="SUPFAM" id="SSF52799">
    <property type="entry name" value="(Phosphotyrosine protein) phosphatases II"/>
    <property type="match status" value="1"/>
</dbReference>
<dbReference type="InterPro" id="IPR002048">
    <property type="entry name" value="EF_hand_dom"/>
</dbReference>
<dbReference type="InterPro" id="IPR032675">
    <property type="entry name" value="LRR_dom_sf"/>
</dbReference>
<proteinExistence type="predicted"/>
<reference evidence="6" key="1">
    <citation type="journal article" date="2023" name="Commun. Biol.">
        <title>Genome analysis of Parmales, the sister group of diatoms, reveals the evolutionary specialization of diatoms from phago-mixotrophs to photoautotrophs.</title>
        <authorList>
            <person name="Ban H."/>
            <person name="Sato S."/>
            <person name="Yoshikawa S."/>
            <person name="Yamada K."/>
            <person name="Nakamura Y."/>
            <person name="Ichinomiya M."/>
            <person name="Sato N."/>
            <person name="Blanc-Mathieu R."/>
            <person name="Endo H."/>
            <person name="Kuwata A."/>
            <person name="Ogata H."/>
        </authorList>
    </citation>
    <scope>NUCLEOTIDE SEQUENCE [LARGE SCALE GENOMIC DNA]</scope>
</reference>
<dbReference type="Pfam" id="PF13516">
    <property type="entry name" value="LRR_6"/>
    <property type="match status" value="5"/>
</dbReference>
<protein>
    <recommendedName>
        <fullName evidence="4">EF-hand domain-containing protein</fullName>
    </recommendedName>
</protein>
<dbReference type="Gene3D" id="3.90.190.10">
    <property type="entry name" value="Protein tyrosine phosphatase superfamily"/>
    <property type="match status" value="1"/>
</dbReference>
<feature type="compositionally biased region" description="Basic and acidic residues" evidence="3">
    <location>
        <begin position="1285"/>
        <end position="1300"/>
    </location>
</feature>
<dbReference type="InterPro" id="IPR018247">
    <property type="entry name" value="EF_Hand_1_Ca_BS"/>
</dbReference>
<keyword evidence="2" id="KW-0175">Coiled coil</keyword>
<dbReference type="Gene3D" id="3.80.10.10">
    <property type="entry name" value="Ribonuclease Inhibitor"/>
    <property type="match status" value="4"/>
</dbReference>
<evidence type="ECO:0000259" key="4">
    <source>
        <dbReference type="PROSITE" id="PS50222"/>
    </source>
</evidence>
<feature type="region of interest" description="Disordered" evidence="3">
    <location>
        <begin position="1204"/>
        <end position="1246"/>
    </location>
</feature>
<dbReference type="InterPro" id="IPR025640">
    <property type="entry name" value="GYF_2"/>
</dbReference>
<dbReference type="SUPFAM" id="SSF52047">
    <property type="entry name" value="RNI-like"/>
    <property type="match status" value="2"/>
</dbReference>
<feature type="region of interest" description="Disordered" evidence="3">
    <location>
        <begin position="1281"/>
        <end position="1307"/>
    </location>
</feature>
<dbReference type="InterPro" id="IPR011992">
    <property type="entry name" value="EF-hand-dom_pair"/>
</dbReference>
<dbReference type="InterPro" id="IPR029021">
    <property type="entry name" value="Prot-tyrosine_phosphatase-like"/>
</dbReference>
<name>A0A9W7B843_9STRA</name>
<dbReference type="InterPro" id="IPR001611">
    <property type="entry name" value="Leu-rich_rpt"/>
</dbReference>
<dbReference type="PROSITE" id="PS00018">
    <property type="entry name" value="EF_HAND_1"/>
    <property type="match status" value="2"/>
</dbReference>
<organism evidence="5 6">
    <name type="scientific">Triparma laevis f. inornata</name>
    <dbReference type="NCBI Taxonomy" id="1714386"/>
    <lineage>
        <taxon>Eukaryota</taxon>
        <taxon>Sar</taxon>
        <taxon>Stramenopiles</taxon>
        <taxon>Ochrophyta</taxon>
        <taxon>Bolidophyceae</taxon>
        <taxon>Parmales</taxon>
        <taxon>Triparmaceae</taxon>
        <taxon>Triparma</taxon>
    </lineage>
</organism>
<keyword evidence="1" id="KW-0106">Calcium</keyword>
<comment type="caution">
    <text evidence="5">The sequence shown here is derived from an EMBL/GenBank/DDBJ whole genome shotgun (WGS) entry which is preliminary data.</text>
</comment>
<dbReference type="Pfam" id="PF14237">
    <property type="entry name" value="GYF_2"/>
    <property type="match status" value="1"/>
</dbReference>
<dbReference type="SMART" id="SM00368">
    <property type="entry name" value="LRR_RI"/>
    <property type="match status" value="14"/>
</dbReference>
<gene>
    <name evidence="5" type="ORF">TL16_g10397</name>
</gene>
<feature type="compositionally biased region" description="Low complexity" evidence="3">
    <location>
        <begin position="1209"/>
        <end position="1237"/>
    </location>
</feature>
<dbReference type="InterPro" id="IPR052394">
    <property type="entry name" value="LRR-containing"/>
</dbReference>
<dbReference type="PROSITE" id="PS50096">
    <property type="entry name" value="IQ"/>
    <property type="match status" value="1"/>
</dbReference>
<feature type="domain" description="EF-hand" evidence="4">
    <location>
        <begin position="70"/>
        <end position="105"/>
    </location>
</feature>
<feature type="coiled-coil region" evidence="2">
    <location>
        <begin position="27"/>
        <end position="55"/>
    </location>
</feature>
<feature type="domain" description="EF-hand" evidence="4">
    <location>
        <begin position="744"/>
        <end position="779"/>
    </location>
</feature>
<feature type="compositionally biased region" description="Acidic residues" evidence="3">
    <location>
        <begin position="585"/>
        <end position="595"/>
    </location>
</feature>
<sequence length="2068" mass="231456">MSSPTPSPEDDLSPDLSSLMANDKVQQELLTHELHNKTEREAELEERVLENNERRSVLVRRASIQQQKKAHTERISAAFQLIDIDKSGELSSSEIIKGIHRNSDVRSILMLPEDSEISASEYDELFRRIDVDNSAGVSFEEFEIFVDTIFKEERERKLDDAKKKRASEEAKLKADHKLAEKLAEDRVAAAEDTLSIIREKFEESLGFDEVVSKLEMIKQDVTSFLTSEKPVERELAEAWYEVWESRRLLMIHREGKRVGENIGVDPKFEAKFKAWTSRINQWEKWNNVQIAFQNLAGEGRDSAPLDQIVDTLEAGDKQFLQLVNLPPKPLMLSNLLFGAANEEEEQEEEKKTTDQNNNSSLQNLLFDAAEEEESTPTSLSPLDSSIQTLNSFKTIEIHNHHFTIAFSPTIGNVQSAFSLIALNNPNTPPRPSGAIKVKELKKALLSNNPHLLKLLDITTENASFDKIYSTLLESPAENPIDLNTFTHMFVPNYKAYLSFVRLKKILPTKLSDEYENSKMSREELTQFYEKDVFAAHLIKQTNLNQSIATMINSLPDIDINRRHMIMFLEPKFSKLILSPSKFNSEDEEEDEDPTDPTDPTSDPTSTSTSTPANQIGVVTKSTVEAAFQLINVNNKRTLNRKELITSLRDNKLVQRLLQLPTRNHAHNNRWKKMMGKLNSGKYEDCGLPDFISLFENVQEDVNIEEQKLEERKRRGSLSRRNSKEQTGVVIHKKIVPVLNFELAEKYLRTRNAFDMLDLNGDGMLSTDELEEQVLRNSELRDLLDLSLDELDVVVKRLDIHVMSANIDWELFRSFFVPMEVLPESLGGANPETAGENGLEGNRHKISENIKGYTGDNVDMWQRGEMGADRVMSDMLASMEAMIDTTKDDQEPDPALPYDEEVVQDLGWIDEEDMYDRMEEEGPPPIPERGTEVKLDAPYIDGPQWYVVMSPREELGMEGPMGIRSLLDFWDDEIIDSHTLVWKEGLNDWLPIDDVADLKAQLLLPELHSTFRPNTAPGSLSSFEKKVKKIIDPKPIKLEVIGLDKPCHYCGGIATCHIDDAQNHRQLNQGLKDGIAVSSEDDEKSEILNDFLFLGNAAASRERNVEIMEYTHIINCSKDLPCYWDLDADNNTWIRNSTREDVDGTIIGDDKAIMKYRRLKKLNIKYFRVKLDDDPFGRPDTAASRYTADSWRDSEFSSRPLTALTDPFFASSRPGTGAGSSRPGSTSRPGSRSLSSRPMTGGGSRPMTAADIEMIPEFEHTEQEQEYAMGYNAAAISIQASYRGSKSRESSRPGTGEDRRPPPIPTQMPLSAEQIAAIEEAKAKLDHMKRQVVDQIISGFEAVYEWLSRENQSRKVRCLVHSISGSCSAASVIGAYIIRTQGLSYNEVLSHLRTKHGIQRVQIHDTVWEDALRIYSQTYSIGQLLCDDCFLEQFVEGKADERAFSEKVETVVERLKLNDKSLQILDLRDETLGGTQGDDDKKEPNGISFLCNALRDSYYLIQLNLSGNNLNDEDCMHIGSALLTNEGLTVLNLSYNKIGCKGAKEIAAALKLHSLAVLNIGYNVIKESGGSELGNMLRHNSNLTDLDLGNNSIGDVGGHDLFDALTTPLYESEEVMLKKAKVYEQGGVVDDIGEVFNCTLTSLSVSCNDLGQESAKRLVGVLQVNMVLAILNLDYNPKLGNTEVRELASAMRTYEPSLEWLSFSDNNVGNDVAGAFARSIGDQSCLLKKLTLAQNCLRSTGISRISGSLKDNHLLVFLDLARNPMGSKGALHLAEALKHNFVLRELLIDCCGIDAEGARGLGEVLCVNKSLTRLDLADNSLLTKGVNCIAMGLKENVGIKDINLTNTGIGVKSSEKLSDALKVNTTLEVLNLSNNQVRNHGCIKLAEMLEVNHTLRSLDLGFNGINAAGINAIVTAMKTTSESREDAKALELDVILVGNQFSKTVGEVQNAQIMVPPKLARSKITWENATTSSIDVPMWSKKEENVNFVRRPSFSQAAGEEFDLAHPHSEFAITNNLITSKSEDNFGIITEVAEPVDVPRWRETMKKAGNNVENIEGVSSWNNAFKKGL</sequence>